<dbReference type="Proteomes" id="UP000676649">
    <property type="component" value="Chromosome"/>
</dbReference>
<keyword evidence="2" id="KW-1185">Reference proteome</keyword>
<evidence type="ECO:0000313" key="2">
    <source>
        <dbReference type="Proteomes" id="UP000676649"/>
    </source>
</evidence>
<dbReference type="KEGG" id="mpad:KEF85_03415"/>
<dbReference type="InterPro" id="IPR018741">
    <property type="entry name" value="DUF2288"/>
</dbReference>
<protein>
    <submittedName>
        <fullName evidence="1">DUF2288 domain-containing protein</fullName>
    </submittedName>
</protein>
<evidence type="ECO:0000313" key="1">
    <source>
        <dbReference type="EMBL" id="QWF71542.1"/>
    </source>
</evidence>
<sequence>MTAADISLEKAKVNLETSRIAWAELLRFFAGGLAVAVSDKLDLVEVACEFAADNKTQVASWLETGLVGLVSDTQAQAWLDEQRSVWAVVVKPWVLVQVDLAG</sequence>
<dbReference type="EMBL" id="CP073754">
    <property type="protein sequence ID" value="QWF71542.1"/>
    <property type="molecule type" value="Genomic_DNA"/>
</dbReference>
<name>A0A975MPE0_9GAMM</name>
<proteinExistence type="predicted"/>
<dbReference type="Pfam" id="PF10052">
    <property type="entry name" value="DUF2288"/>
    <property type="match status" value="1"/>
</dbReference>
<accession>A0A975MPE0</accession>
<organism evidence="1 2">
    <name type="scientific">Methylomonas paludis</name>
    <dbReference type="NCBI Taxonomy" id="1173101"/>
    <lineage>
        <taxon>Bacteria</taxon>
        <taxon>Pseudomonadati</taxon>
        <taxon>Pseudomonadota</taxon>
        <taxon>Gammaproteobacteria</taxon>
        <taxon>Methylococcales</taxon>
        <taxon>Methylococcaceae</taxon>
        <taxon>Methylomonas</taxon>
    </lineage>
</organism>
<reference evidence="1" key="1">
    <citation type="submission" date="2021-04" db="EMBL/GenBank/DDBJ databases">
        <title>Draft genome sequence data of methanotrophic Methylovulum sp. strain S1L and Methylomonas sp. strain S2AM isolated from boreal lake water columns.</title>
        <authorList>
            <person name="Rissanen A.J."/>
            <person name="Mangayil R."/>
            <person name="Svenning M.M."/>
            <person name="Khanongnuch R."/>
        </authorList>
    </citation>
    <scope>NUCLEOTIDE SEQUENCE</scope>
    <source>
        <strain evidence="1">S2AM</strain>
    </source>
</reference>
<dbReference type="AlphaFoldDB" id="A0A975MPE0"/>
<gene>
    <name evidence="1" type="ORF">KEF85_03415</name>
</gene>
<dbReference type="RefSeq" id="WP_215583325.1">
    <property type="nucleotide sequence ID" value="NZ_CP073754.1"/>
</dbReference>